<dbReference type="SUPFAM" id="SSF56935">
    <property type="entry name" value="Porins"/>
    <property type="match status" value="1"/>
</dbReference>
<evidence type="ECO:0000256" key="3">
    <source>
        <dbReference type="ARBA" id="ARBA00023237"/>
    </source>
</evidence>
<evidence type="ECO:0000256" key="1">
    <source>
        <dbReference type="ARBA" id="ARBA00004442"/>
    </source>
</evidence>
<gene>
    <name evidence="4" type="ORF">SAMN05660493_02671</name>
</gene>
<keyword evidence="2" id="KW-0472">Membrane</keyword>
<accession>A0A1U7Q0P5</accession>
<dbReference type="Proteomes" id="UP000187261">
    <property type="component" value="Unassembled WGS sequence"/>
</dbReference>
<reference evidence="5" key="1">
    <citation type="submission" date="2016-10" db="EMBL/GenBank/DDBJ databases">
        <authorList>
            <person name="Varghese N."/>
            <person name="Submissions S."/>
        </authorList>
    </citation>
    <scope>NUCLEOTIDE SEQUENCE [LARGE SCALE GENOMIC DNA]</scope>
    <source>
        <strain evidence="5">DSM 19482</strain>
    </source>
</reference>
<dbReference type="Gene3D" id="2.40.170.20">
    <property type="entry name" value="TonB-dependent receptor, beta-barrel domain"/>
    <property type="match status" value="1"/>
</dbReference>
<dbReference type="STRING" id="1121284.SAMN05660493_02671"/>
<dbReference type="AlphaFoldDB" id="A0A1U7Q0P5"/>
<evidence type="ECO:0000256" key="2">
    <source>
        <dbReference type="ARBA" id="ARBA00023136"/>
    </source>
</evidence>
<organism evidence="4 5">
    <name type="scientific">Epilithonimonas bovis DSM 19482</name>
    <dbReference type="NCBI Taxonomy" id="1121284"/>
    <lineage>
        <taxon>Bacteria</taxon>
        <taxon>Pseudomonadati</taxon>
        <taxon>Bacteroidota</taxon>
        <taxon>Flavobacteriia</taxon>
        <taxon>Flavobacteriales</taxon>
        <taxon>Weeksellaceae</taxon>
        <taxon>Chryseobacterium group</taxon>
        <taxon>Epilithonimonas</taxon>
    </lineage>
</organism>
<evidence type="ECO:0000313" key="4">
    <source>
        <dbReference type="EMBL" id="SIT97940.1"/>
    </source>
</evidence>
<dbReference type="InterPro" id="IPR036942">
    <property type="entry name" value="Beta-barrel_TonB_sf"/>
</dbReference>
<dbReference type="GO" id="GO:0009279">
    <property type="term" value="C:cell outer membrane"/>
    <property type="evidence" value="ECO:0007669"/>
    <property type="project" value="UniProtKB-SubCell"/>
</dbReference>
<dbReference type="EMBL" id="FTPU01000035">
    <property type="protein sequence ID" value="SIT97940.1"/>
    <property type="molecule type" value="Genomic_DNA"/>
</dbReference>
<comment type="subcellular location">
    <subcellularLocation>
        <location evidence="1">Cell outer membrane</location>
    </subcellularLocation>
</comment>
<keyword evidence="3" id="KW-0998">Cell outer membrane</keyword>
<protein>
    <submittedName>
        <fullName evidence="4">TonB dependent receptor</fullName>
    </submittedName>
</protein>
<sequence>MIRVAGNYKGNYLNAIRSLAGPDHYQWFDKNFTLDATASYAFSKKVRAFIEMNNIFNEPNRFYHGTQARTESISYT</sequence>
<keyword evidence="4" id="KW-0675">Receptor</keyword>
<name>A0A1U7Q0P5_9FLAO</name>
<keyword evidence="5" id="KW-1185">Reference proteome</keyword>
<proteinExistence type="predicted"/>
<evidence type="ECO:0000313" key="5">
    <source>
        <dbReference type="Proteomes" id="UP000187261"/>
    </source>
</evidence>